<sequence length="408" mass="44397">MSDKIKCEICGEEVHSIANHLKTAHNEDSAKPMDLETYRATYPGAEILSELGKKKMAEMKAKREAEEAKTAAANPEAGAKPAASTNPDIAKVFFHEVFKFPKSPKSAFTKAGTGIPCTADARDSSVDGHMIPAWSDNYILNPDLTKTVMMAFEIRTPIFLYGHSGVGKSSIFKQMCAGLNRRLFRFQHTVDTEESHIVGQWVVKPHINPDGSAVSVTEFELGPLPMAMLNGWTYLADEIDRSSPTVLSAYQAILEGEPLIIKNAPAHLRVIKPHPLFAFAATGNTNGTGDQSGLYQATLTQDAATIERFGVVAMVDYPPEKQEIAMIAAATGLSEADAKRIRQFADEIRTKSFPNIVSLTIGPRVAINIARIGMMKADFVEGALYAYCNRLPEAEKEAALGVAKRILA</sequence>
<dbReference type="RefSeq" id="YP_009620729.1">
    <property type="nucleotide sequence ID" value="NC_042091.1"/>
</dbReference>
<feature type="region of interest" description="Disordered" evidence="1">
    <location>
        <begin position="58"/>
        <end position="84"/>
    </location>
</feature>
<dbReference type="GO" id="GO:0016887">
    <property type="term" value="F:ATP hydrolysis activity"/>
    <property type="evidence" value="ECO:0007669"/>
    <property type="project" value="InterPro"/>
</dbReference>
<protein>
    <submittedName>
        <fullName evidence="3">Aerobic cobaltochelatase subunit</fullName>
    </submittedName>
</protein>
<dbReference type="OrthoDB" id="15900at10239"/>
<feature type="compositionally biased region" description="Low complexity" evidence="1">
    <location>
        <begin position="70"/>
        <end position="83"/>
    </location>
</feature>
<dbReference type="GeneID" id="40097385"/>
<dbReference type="GO" id="GO:0005524">
    <property type="term" value="F:ATP binding"/>
    <property type="evidence" value="ECO:0007669"/>
    <property type="project" value="InterPro"/>
</dbReference>
<accession>A0A2H4P748</accession>
<reference evidence="3 4" key="1">
    <citation type="submission" date="2017-09" db="EMBL/GenBank/DDBJ databases">
        <authorList>
            <person name="Ehlers B."/>
            <person name="Leendertz F.H."/>
        </authorList>
    </citation>
    <scope>NUCLEOTIDE SEQUENCE [LARGE SCALE GENOMIC DNA]</scope>
</reference>
<organism evidence="3 4">
    <name type="scientific">Pseudomonas phage nickie</name>
    <dbReference type="NCBI Taxonomy" id="2048977"/>
    <lineage>
        <taxon>Viruses</taxon>
        <taxon>Duplodnaviria</taxon>
        <taxon>Heunggongvirae</taxon>
        <taxon>Uroviricota</taxon>
        <taxon>Caudoviricetes</taxon>
        <taxon>Nickievirus</taxon>
        <taxon>Nickievirus nickie</taxon>
    </lineage>
</organism>
<dbReference type="Gene3D" id="3.40.50.300">
    <property type="entry name" value="P-loop containing nucleotide triphosphate hydrolases"/>
    <property type="match status" value="1"/>
</dbReference>
<evidence type="ECO:0000313" key="4">
    <source>
        <dbReference type="Proteomes" id="UP000241592"/>
    </source>
</evidence>
<name>A0A2H4P748_9CAUD</name>
<feature type="domain" description="ATPase dynein-related AAA" evidence="2">
    <location>
        <begin position="158"/>
        <end position="297"/>
    </location>
</feature>
<dbReference type="InterPro" id="IPR027417">
    <property type="entry name" value="P-loop_NTPase"/>
</dbReference>
<feature type="compositionally biased region" description="Basic and acidic residues" evidence="1">
    <location>
        <begin position="58"/>
        <end position="69"/>
    </location>
</feature>
<evidence type="ECO:0000313" key="3">
    <source>
        <dbReference type="EMBL" id="ATW57995.1"/>
    </source>
</evidence>
<dbReference type="SUPFAM" id="SSF52540">
    <property type="entry name" value="P-loop containing nucleoside triphosphate hydrolases"/>
    <property type="match status" value="1"/>
</dbReference>
<evidence type="ECO:0000259" key="2">
    <source>
        <dbReference type="Pfam" id="PF07728"/>
    </source>
</evidence>
<evidence type="ECO:0000256" key="1">
    <source>
        <dbReference type="SAM" id="MobiDB-lite"/>
    </source>
</evidence>
<dbReference type="Pfam" id="PF07728">
    <property type="entry name" value="AAA_5"/>
    <property type="match status" value="1"/>
</dbReference>
<dbReference type="PANTHER" id="PTHR42759">
    <property type="entry name" value="MOXR FAMILY PROTEIN"/>
    <property type="match status" value="1"/>
</dbReference>
<dbReference type="PANTHER" id="PTHR42759:SF1">
    <property type="entry name" value="MAGNESIUM-CHELATASE SUBUNIT CHLD"/>
    <property type="match status" value="1"/>
</dbReference>
<dbReference type="EMBL" id="MG018927">
    <property type="protein sequence ID" value="ATW57995.1"/>
    <property type="molecule type" value="Genomic_DNA"/>
</dbReference>
<keyword evidence="4" id="KW-1185">Reference proteome</keyword>
<dbReference type="Proteomes" id="UP000241592">
    <property type="component" value="Segment"/>
</dbReference>
<proteinExistence type="predicted"/>
<dbReference type="InterPro" id="IPR011704">
    <property type="entry name" value="ATPase_dyneun-rel_AAA"/>
</dbReference>
<dbReference type="InterPro" id="IPR050764">
    <property type="entry name" value="CbbQ/NirQ/NorQ/GpvN"/>
</dbReference>
<gene>
    <name evidence="3" type="primary">cobS</name>
    <name evidence="3" type="ORF">CNR34_00062</name>
</gene>
<dbReference type="KEGG" id="vg:40097385"/>